<feature type="transmembrane region" description="Helical" evidence="1">
    <location>
        <begin position="323"/>
        <end position="345"/>
    </location>
</feature>
<feature type="transmembrane region" description="Helical" evidence="1">
    <location>
        <begin position="85"/>
        <end position="103"/>
    </location>
</feature>
<feature type="transmembrane region" description="Helical" evidence="1">
    <location>
        <begin position="220"/>
        <end position="241"/>
    </location>
</feature>
<feature type="transmembrane region" description="Helical" evidence="1">
    <location>
        <begin position="109"/>
        <end position="130"/>
    </location>
</feature>
<feature type="transmembrane region" description="Helical" evidence="1">
    <location>
        <begin position="261"/>
        <end position="287"/>
    </location>
</feature>
<keyword evidence="1" id="KW-0472">Membrane</keyword>
<feature type="transmembrane region" description="Helical" evidence="1">
    <location>
        <begin position="171"/>
        <end position="199"/>
    </location>
</feature>
<evidence type="ECO:0000313" key="2">
    <source>
        <dbReference type="EMBL" id="WZN47925.1"/>
    </source>
</evidence>
<protein>
    <submittedName>
        <fullName evidence="2">DUF5690 family protein</fullName>
    </submittedName>
</protein>
<organism evidence="2 3">
    <name type="scientific">Chitinophaga caseinilytica</name>
    <dbReference type="NCBI Taxonomy" id="2267521"/>
    <lineage>
        <taxon>Bacteria</taxon>
        <taxon>Pseudomonadati</taxon>
        <taxon>Bacteroidota</taxon>
        <taxon>Chitinophagia</taxon>
        <taxon>Chitinophagales</taxon>
        <taxon>Chitinophagaceae</taxon>
        <taxon>Chitinophaga</taxon>
    </lineage>
</organism>
<feature type="transmembrane region" description="Helical" evidence="1">
    <location>
        <begin position="12"/>
        <end position="32"/>
    </location>
</feature>
<name>A0ABZ2Z6R6_9BACT</name>
<feature type="transmembrane region" description="Helical" evidence="1">
    <location>
        <begin position="392"/>
        <end position="415"/>
    </location>
</feature>
<keyword evidence="1" id="KW-1133">Transmembrane helix</keyword>
<reference evidence="2 3" key="1">
    <citation type="submission" date="2024-03" db="EMBL/GenBank/DDBJ databases">
        <title>Chitinophaga caseinilytica sp. nov., a casein hydrolysing bacterium isolated from forest soil.</title>
        <authorList>
            <person name="Lee D.S."/>
            <person name="Han D.M."/>
            <person name="Baek J.H."/>
            <person name="Choi D.G."/>
            <person name="Jeon J.H."/>
            <person name="Jeon C.O."/>
        </authorList>
    </citation>
    <scope>NUCLEOTIDE SEQUENCE [LARGE SCALE GENOMIC DNA]</scope>
    <source>
        <strain evidence="2 3">KACC 19118</strain>
    </source>
</reference>
<sequence length="443" mass="50226">MIHKRLQQPSGIFFIAWCLLASFGTYFCMYAFRKPFNTGLYEGLTLFGLGYKTVLIIAQVMGYMVSKFAGIKIISELRPEQRIRLVACLIGFALLALLGFALVPYPYNFFFLFLNGLPLGMVWGVIFSFLEGRRFTEILGMGLSISIIAASGILKTIYLEIQSLLPWITEFWMPFVIGLLFIPLTCLFIWMLSVIPAPSETDKLLRAERAPMTPADKSDIVRNFWPGLLCILLIYCLLTTLRDFRDNFSVEIWNEIGGNHWSRGILAQTELISTVIVVACVSCLSLIRNNIRGLWATKGLIAIGILMTGASTLLYHRQAIGPYSWMLTLGTGLFLAYIPIQVALFERLIALFKLKANAGFFVYGCDAIGYLGSVGLLLYREFFMKDLRWSRVLMQFSYLLCFACLALLITAFVYFNRKHGIRNLFRKTEAPVTPNLHNFTIHL</sequence>
<keyword evidence="3" id="KW-1185">Reference proteome</keyword>
<evidence type="ECO:0000256" key="1">
    <source>
        <dbReference type="SAM" id="Phobius"/>
    </source>
</evidence>
<dbReference type="InterPro" id="IPR043745">
    <property type="entry name" value="DUF5690"/>
</dbReference>
<evidence type="ECO:0000313" key="3">
    <source>
        <dbReference type="Proteomes" id="UP001449657"/>
    </source>
</evidence>
<feature type="transmembrane region" description="Helical" evidence="1">
    <location>
        <begin position="137"/>
        <end position="159"/>
    </location>
</feature>
<dbReference type="Pfam" id="PF18943">
    <property type="entry name" value="DUF5690"/>
    <property type="match status" value="1"/>
</dbReference>
<dbReference type="Proteomes" id="UP001449657">
    <property type="component" value="Chromosome"/>
</dbReference>
<accession>A0ABZ2Z6R6</accession>
<gene>
    <name evidence="2" type="ORF">WJU22_07015</name>
</gene>
<feature type="transmembrane region" description="Helical" evidence="1">
    <location>
        <begin position="44"/>
        <end position="65"/>
    </location>
</feature>
<dbReference type="RefSeq" id="WP_341842533.1">
    <property type="nucleotide sequence ID" value="NZ_CP149792.1"/>
</dbReference>
<dbReference type="EMBL" id="CP150096">
    <property type="protein sequence ID" value="WZN47925.1"/>
    <property type="molecule type" value="Genomic_DNA"/>
</dbReference>
<feature type="transmembrane region" description="Helical" evidence="1">
    <location>
        <begin position="357"/>
        <end position="380"/>
    </location>
</feature>
<proteinExistence type="predicted"/>
<feature type="transmembrane region" description="Helical" evidence="1">
    <location>
        <begin position="299"/>
        <end position="317"/>
    </location>
</feature>
<keyword evidence="1" id="KW-0812">Transmembrane</keyword>